<feature type="compositionally biased region" description="Acidic residues" evidence="1">
    <location>
        <begin position="101"/>
        <end position="119"/>
    </location>
</feature>
<sequence length="317" mass="35230">MSSSSGYGRESRTSRPHHHSKYSHDSFDSNPESSDSSSSESSDHYRSHKPKKERSSSATRQYASDKLNGLTKPTRKEAIKRSKAVSDSERRRKSHSRMYYDDSDSSDYDSYDDDSSDDSSGDRSKTNSHMNLGSSNYRKRPKTRLEKMVDEVLDAFGLLHIKNDPSQRQLASPDPEKYAHQKQALQAAVTAAAIEAWRSHSKPGGFNLQKVIRVLVAAMAAGGVDILIESRPGHDRMRDIAEAVVGGLATSKSLGGKITHRREGGAQGKMIDGFIALAASKMVKPPKPDEVERRKKNMAKRSRSLEPSKHSNSSRRR</sequence>
<dbReference type="HOGENOM" id="CLU_877230_0_0_1"/>
<feature type="compositionally biased region" description="Polar residues" evidence="1">
    <location>
        <begin position="127"/>
        <end position="136"/>
    </location>
</feature>
<proteinExistence type="predicted"/>
<accession>S8AIQ2</accession>
<gene>
    <name evidence="2" type="ORF">H072_5085</name>
</gene>
<evidence type="ECO:0000313" key="3">
    <source>
        <dbReference type="Proteomes" id="UP000015100"/>
    </source>
</evidence>
<dbReference type="EMBL" id="AQGS01000265">
    <property type="protein sequence ID" value="EPS41026.1"/>
    <property type="molecule type" value="Genomic_DNA"/>
</dbReference>
<dbReference type="AlphaFoldDB" id="S8AIQ2"/>
<dbReference type="Proteomes" id="UP000015100">
    <property type="component" value="Unassembled WGS sequence"/>
</dbReference>
<organism evidence="2 3">
    <name type="scientific">Dactylellina haptotyla (strain CBS 200.50)</name>
    <name type="common">Nematode-trapping fungus</name>
    <name type="synonym">Monacrosporium haptotylum</name>
    <dbReference type="NCBI Taxonomy" id="1284197"/>
    <lineage>
        <taxon>Eukaryota</taxon>
        <taxon>Fungi</taxon>
        <taxon>Dikarya</taxon>
        <taxon>Ascomycota</taxon>
        <taxon>Pezizomycotina</taxon>
        <taxon>Orbiliomycetes</taxon>
        <taxon>Orbiliales</taxon>
        <taxon>Orbiliaceae</taxon>
        <taxon>Dactylellina</taxon>
    </lineage>
</organism>
<feature type="compositionally biased region" description="Basic and acidic residues" evidence="1">
    <location>
        <begin position="74"/>
        <end position="90"/>
    </location>
</feature>
<reference evidence="2 3" key="1">
    <citation type="journal article" date="2013" name="PLoS Genet.">
        <title>Genomic mechanisms accounting for the adaptation to parasitism in nematode-trapping fungi.</title>
        <authorList>
            <person name="Meerupati T."/>
            <person name="Andersson K.M."/>
            <person name="Friman E."/>
            <person name="Kumar D."/>
            <person name="Tunlid A."/>
            <person name="Ahren D."/>
        </authorList>
    </citation>
    <scope>NUCLEOTIDE SEQUENCE [LARGE SCALE GENOMIC DNA]</scope>
    <source>
        <strain evidence="2 3">CBS 200.50</strain>
    </source>
</reference>
<evidence type="ECO:0000313" key="2">
    <source>
        <dbReference type="EMBL" id="EPS41026.1"/>
    </source>
</evidence>
<feature type="region of interest" description="Disordered" evidence="1">
    <location>
        <begin position="282"/>
        <end position="317"/>
    </location>
</feature>
<comment type="caution">
    <text evidence="2">The sequence shown here is derived from an EMBL/GenBank/DDBJ whole genome shotgun (WGS) entry which is preliminary data.</text>
</comment>
<name>S8AIQ2_DACHA</name>
<feature type="compositionally biased region" description="Low complexity" evidence="1">
    <location>
        <begin position="28"/>
        <end position="40"/>
    </location>
</feature>
<dbReference type="OrthoDB" id="5414299at2759"/>
<evidence type="ECO:0000256" key="1">
    <source>
        <dbReference type="SAM" id="MobiDB-lite"/>
    </source>
</evidence>
<keyword evidence="3" id="KW-1185">Reference proteome</keyword>
<dbReference type="OMA" id="SDHYRSH"/>
<protein>
    <submittedName>
        <fullName evidence="2">Uncharacterized protein</fullName>
    </submittedName>
</protein>
<feature type="region of interest" description="Disordered" evidence="1">
    <location>
        <begin position="1"/>
        <end position="143"/>
    </location>
</feature>
<dbReference type="STRING" id="1284197.S8AIQ2"/>
<reference evidence="3" key="2">
    <citation type="submission" date="2013-04" db="EMBL/GenBank/DDBJ databases">
        <title>Genomic mechanisms accounting for the adaptation to parasitism in nematode-trapping fungi.</title>
        <authorList>
            <person name="Ahren D.G."/>
        </authorList>
    </citation>
    <scope>NUCLEOTIDE SEQUENCE [LARGE SCALE GENOMIC DNA]</scope>
    <source>
        <strain evidence="3">CBS 200.50</strain>
    </source>
</reference>